<gene>
    <name evidence="1" type="ORF">LCI18_001586</name>
</gene>
<organism evidence="1 2">
    <name type="scientific">Fusarium solani subsp. cucurbitae</name>
    <name type="common">Neocosmosporum cucurbitae</name>
    <dbReference type="NCBI Taxonomy" id="2747967"/>
    <lineage>
        <taxon>Eukaryota</taxon>
        <taxon>Fungi</taxon>
        <taxon>Dikarya</taxon>
        <taxon>Ascomycota</taxon>
        <taxon>Pezizomycotina</taxon>
        <taxon>Sordariomycetes</taxon>
        <taxon>Hypocreomycetidae</taxon>
        <taxon>Hypocreales</taxon>
        <taxon>Nectriaceae</taxon>
        <taxon>Fusarium</taxon>
        <taxon>Fusarium solani species complex</taxon>
    </lineage>
</organism>
<proteinExistence type="predicted"/>
<keyword evidence="2" id="KW-1185">Reference proteome</keyword>
<accession>A0ACD3YPW2</accession>
<reference evidence="1" key="1">
    <citation type="submission" date="2021-11" db="EMBL/GenBank/DDBJ databases">
        <title>Fusarium solani-melongenae Genome sequencing and assembly.</title>
        <authorList>
            <person name="Xie S."/>
            <person name="Huang L."/>
            <person name="Zhang X."/>
        </authorList>
    </citation>
    <scope>NUCLEOTIDE SEQUENCE</scope>
    <source>
        <strain evidence="1">CRI 24-3</strain>
    </source>
</reference>
<evidence type="ECO:0000313" key="2">
    <source>
        <dbReference type="Proteomes" id="UP000830768"/>
    </source>
</evidence>
<dbReference type="EMBL" id="CP090030">
    <property type="protein sequence ID" value="UPK90651.1"/>
    <property type="molecule type" value="Genomic_DNA"/>
</dbReference>
<sequence>MAGSESSGDAIFKLYRYDPSMAAAVIFIILFIAITGLHVYQLIVTKTWFFTCFVIGGFMQIIGYIGRAVSSTESPDWTVKPYVVQTLLLLISPALFAASIYMILGRIIVVTDGESCSPIRRVWLTKLFVFGDVLSFVLQGAGGAMMASGTLDDLHNGERIVIIGFIVQLVFFSLFAVTAGLFHVRFSGALSTKALASAIPWQRYLLVLYIAAGLIMIRSLFRLIEYAQGNAGYLISHEAYLYIFDSVLMFLTMALFAWEHPSQLNAKLQGGATAVRRGIQLYWEK</sequence>
<protein>
    <submittedName>
        <fullName evidence="1">Uncharacterized protein</fullName>
    </submittedName>
</protein>
<dbReference type="Proteomes" id="UP000830768">
    <property type="component" value="Chromosome 1"/>
</dbReference>
<evidence type="ECO:0000313" key="1">
    <source>
        <dbReference type="EMBL" id="UPK90651.1"/>
    </source>
</evidence>
<name>A0ACD3YPW2_FUSSC</name>